<feature type="domain" description="Response regulatory" evidence="7">
    <location>
        <begin position="4"/>
        <end position="122"/>
    </location>
</feature>
<evidence type="ECO:0000259" key="6">
    <source>
        <dbReference type="PROSITE" id="PS50043"/>
    </source>
</evidence>
<keyword evidence="3 8" id="KW-0238">DNA-binding</keyword>
<dbReference type="PANTHER" id="PTHR43214">
    <property type="entry name" value="TWO-COMPONENT RESPONSE REGULATOR"/>
    <property type="match status" value="1"/>
</dbReference>
<accession>A0A7W9KH99</accession>
<dbReference type="AlphaFoldDB" id="A0A7W9KH99"/>
<keyword evidence="9" id="KW-1185">Reference proteome</keyword>
<evidence type="ECO:0000256" key="4">
    <source>
        <dbReference type="ARBA" id="ARBA00023163"/>
    </source>
</evidence>
<evidence type="ECO:0000313" key="8">
    <source>
        <dbReference type="EMBL" id="MBB5892559.1"/>
    </source>
</evidence>
<sequence>MTIKVVLADDQALVRAGFRLLLETEGGFEVCGEAADGAQAVELARAHRPDVVVMDIRMPGVDGLVATRQITSDASLAGVKVLVLTTFDVDEYVFEALRSGASGFLLKDTEPVDLLHAIRVIAAGEALLAPTVTRRLIAEFANRPEHRRPDPAALRELTEREREVLALVAGGLSNEEIAEHLVISPATSRTHVSRIMTKLGARDRAQLVVLAYESKLVTPRD</sequence>
<dbReference type="GO" id="GO:0003677">
    <property type="term" value="F:DNA binding"/>
    <property type="evidence" value="ECO:0007669"/>
    <property type="project" value="UniProtKB-KW"/>
</dbReference>
<dbReference type="InterPro" id="IPR011006">
    <property type="entry name" value="CheY-like_superfamily"/>
</dbReference>
<dbReference type="Proteomes" id="UP000585638">
    <property type="component" value="Unassembled WGS sequence"/>
</dbReference>
<keyword evidence="2" id="KW-0805">Transcription regulation</keyword>
<dbReference type="PANTHER" id="PTHR43214:SF24">
    <property type="entry name" value="TRANSCRIPTIONAL REGULATORY PROTEIN NARL-RELATED"/>
    <property type="match status" value="1"/>
</dbReference>
<dbReference type="CDD" id="cd17535">
    <property type="entry name" value="REC_NarL-like"/>
    <property type="match status" value="1"/>
</dbReference>
<comment type="caution">
    <text evidence="8">The sequence shown here is derived from an EMBL/GenBank/DDBJ whole genome shotgun (WGS) entry which is preliminary data.</text>
</comment>
<dbReference type="InterPro" id="IPR000792">
    <property type="entry name" value="Tscrpt_reg_LuxR_C"/>
</dbReference>
<feature type="modified residue" description="4-aspartylphosphate" evidence="5">
    <location>
        <position position="55"/>
    </location>
</feature>
<dbReference type="RefSeq" id="WP_184863388.1">
    <property type="nucleotide sequence ID" value="NZ_BAAAWY010000004.1"/>
</dbReference>
<dbReference type="Pfam" id="PF00196">
    <property type="entry name" value="GerE"/>
    <property type="match status" value="1"/>
</dbReference>
<dbReference type="SUPFAM" id="SSF46894">
    <property type="entry name" value="C-terminal effector domain of the bipartite response regulators"/>
    <property type="match status" value="1"/>
</dbReference>
<protein>
    <submittedName>
        <fullName evidence="8">DNA-binding NarL/FixJ family response regulator</fullName>
    </submittedName>
</protein>
<reference evidence="8 9" key="1">
    <citation type="submission" date="2020-08" db="EMBL/GenBank/DDBJ databases">
        <title>Sequencing the genomes of 1000 actinobacteria strains.</title>
        <authorList>
            <person name="Klenk H.-P."/>
        </authorList>
    </citation>
    <scope>NUCLEOTIDE SEQUENCE [LARGE SCALE GENOMIC DNA]</scope>
    <source>
        <strain evidence="8 9">DSM 43851</strain>
    </source>
</reference>
<organism evidence="8 9">
    <name type="scientific">Kutzneria kofuensis</name>
    <dbReference type="NCBI Taxonomy" id="103725"/>
    <lineage>
        <taxon>Bacteria</taxon>
        <taxon>Bacillati</taxon>
        <taxon>Actinomycetota</taxon>
        <taxon>Actinomycetes</taxon>
        <taxon>Pseudonocardiales</taxon>
        <taxon>Pseudonocardiaceae</taxon>
        <taxon>Kutzneria</taxon>
    </lineage>
</organism>
<evidence type="ECO:0000259" key="7">
    <source>
        <dbReference type="PROSITE" id="PS50110"/>
    </source>
</evidence>
<dbReference type="InterPro" id="IPR058245">
    <property type="entry name" value="NreC/VraR/RcsB-like_REC"/>
</dbReference>
<dbReference type="PRINTS" id="PR00038">
    <property type="entry name" value="HTHLUXR"/>
</dbReference>
<evidence type="ECO:0000256" key="3">
    <source>
        <dbReference type="ARBA" id="ARBA00023125"/>
    </source>
</evidence>
<evidence type="ECO:0000256" key="1">
    <source>
        <dbReference type="ARBA" id="ARBA00022553"/>
    </source>
</evidence>
<dbReference type="EMBL" id="JACHIR010000001">
    <property type="protein sequence ID" value="MBB5892559.1"/>
    <property type="molecule type" value="Genomic_DNA"/>
</dbReference>
<evidence type="ECO:0000256" key="5">
    <source>
        <dbReference type="PROSITE-ProRule" id="PRU00169"/>
    </source>
</evidence>
<dbReference type="SMART" id="SM00421">
    <property type="entry name" value="HTH_LUXR"/>
    <property type="match status" value="1"/>
</dbReference>
<dbReference type="Pfam" id="PF00072">
    <property type="entry name" value="Response_reg"/>
    <property type="match status" value="1"/>
</dbReference>
<dbReference type="SUPFAM" id="SSF52172">
    <property type="entry name" value="CheY-like"/>
    <property type="match status" value="1"/>
</dbReference>
<gene>
    <name evidence="8" type="ORF">BJ998_003755</name>
</gene>
<keyword evidence="1 5" id="KW-0597">Phosphoprotein</keyword>
<feature type="domain" description="HTH luxR-type" evidence="6">
    <location>
        <begin position="150"/>
        <end position="215"/>
    </location>
</feature>
<keyword evidence="4" id="KW-0804">Transcription</keyword>
<dbReference type="SMART" id="SM00448">
    <property type="entry name" value="REC"/>
    <property type="match status" value="1"/>
</dbReference>
<evidence type="ECO:0000256" key="2">
    <source>
        <dbReference type="ARBA" id="ARBA00023015"/>
    </source>
</evidence>
<proteinExistence type="predicted"/>
<dbReference type="PROSITE" id="PS50110">
    <property type="entry name" value="RESPONSE_REGULATORY"/>
    <property type="match status" value="1"/>
</dbReference>
<evidence type="ECO:0000313" key="9">
    <source>
        <dbReference type="Proteomes" id="UP000585638"/>
    </source>
</evidence>
<dbReference type="PROSITE" id="PS50043">
    <property type="entry name" value="HTH_LUXR_2"/>
    <property type="match status" value="1"/>
</dbReference>
<dbReference type="GO" id="GO:0000160">
    <property type="term" value="P:phosphorelay signal transduction system"/>
    <property type="evidence" value="ECO:0007669"/>
    <property type="project" value="InterPro"/>
</dbReference>
<dbReference type="InterPro" id="IPR001789">
    <property type="entry name" value="Sig_transdc_resp-reg_receiver"/>
</dbReference>
<dbReference type="CDD" id="cd06170">
    <property type="entry name" value="LuxR_C_like"/>
    <property type="match status" value="1"/>
</dbReference>
<dbReference type="GO" id="GO:0006355">
    <property type="term" value="P:regulation of DNA-templated transcription"/>
    <property type="evidence" value="ECO:0007669"/>
    <property type="project" value="InterPro"/>
</dbReference>
<dbReference type="InterPro" id="IPR016032">
    <property type="entry name" value="Sig_transdc_resp-reg_C-effctor"/>
</dbReference>
<dbReference type="Gene3D" id="3.40.50.2300">
    <property type="match status" value="1"/>
</dbReference>
<dbReference type="InterPro" id="IPR039420">
    <property type="entry name" value="WalR-like"/>
</dbReference>
<name>A0A7W9KH99_9PSEU</name>